<protein>
    <recommendedName>
        <fullName evidence="5">Expansin-like EG45 domain-containing protein</fullName>
    </recommendedName>
</protein>
<dbReference type="PANTHER" id="PTHR31836:SF21">
    <property type="entry name" value="EXPANSIN-LIKE PROTEIN 7"/>
    <property type="match status" value="1"/>
</dbReference>
<reference evidence="3 4" key="1">
    <citation type="journal article" date="2023" name="Plant Dis.">
        <title>First Report of Diplodia intermedia Causing Canker and Dieback Diseases on Apple Trees in Canada.</title>
        <authorList>
            <person name="Ellouze W."/>
            <person name="Ilyukhin E."/>
            <person name="Sulman M."/>
            <person name="Ali S."/>
        </authorList>
    </citation>
    <scope>NUCLEOTIDE SEQUENCE [LARGE SCALE GENOMIC DNA]</scope>
    <source>
        <strain evidence="3 4">M45-28</strain>
    </source>
</reference>
<sequence length="782" mass="78531">MRFNKAAAGALFAGASLAQAQEYCSDRSTLVVTEYVTLTPTPVAESSVEGVVSSPTPSAQPDETTSIQVVTIKPVPATSTPAASSAPPMTTSTVYSTQSSVNGAGETVYQTVSQYTTVCPVSESAASAVPSTSSAVAGVPATSSAVAGVPDQSTSTIHMTSTTEKLVTISVPCTECSATPTQWTTSTIYTTSASVDATGGTVYVTVPHTTTVCPVTATEGASQTPASASSSKCTNTRTVTVDPEPVTVTVSPSAGAASSVDGSDVGAAEYTPSSYSLSSAVDSPAYTPAPETVTQYTTSHIVSTNVRTSTTVDAVGSSSEAVVTEVVTVGTTVCPVTATQTPANTPAGTPSVAVDTPVYTPAPETVTQYTTSHIVSTAVRTSTTVDAVGSSSEAIVTEVITIGTTVCPVTATQTPAQTPAGTPSFAVDTPVYTPAPASTPYGAGVDGANAIPSSSSASVAVDTPIYTPVNTPSFAVDTPIYTPVNTPSVAVDTPVYTPVPAASAPAYGAGVEGAAASSSASVAVDTPVYTPVASTPIPTYAQTTFATSSSVVAVATPSSSSSSSSGLLGTVSGAVSGAVTALTEAVTGEATHYSGNIESGTCSFTGYSLPSSIFGTALSLSNWDNASNCGACVNVKGPSGETVKAMIVDQCPDCSDNALDLFEDAFSSLGALATGVLDITWELVECGITTPLQLANKDGVSANWFSMQVVNSNLPIQALHVSVDGGSTWTETTRTEYNFFEYEQGFGSDLVDVKVTSSTGKEVITKNVTVASSESHTCDSNF</sequence>
<proteinExistence type="predicted"/>
<keyword evidence="1 2" id="KW-0732">Signal</keyword>
<evidence type="ECO:0008006" key="5">
    <source>
        <dbReference type="Google" id="ProtNLM"/>
    </source>
</evidence>
<dbReference type="InterPro" id="IPR049818">
    <property type="entry name" value="Expansin_EXLX1-like"/>
</dbReference>
<evidence type="ECO:0000256" key="2">
    <source>
        <dbReference type="SAM" id="SignalP"/>
    </source>
</evidence>
<feature type="chain" id="PRO_5045442564" description="Expansin-like EG45 domain-containing protein" evidence="2">
    <location>
        <begin position="21"/>
        <end position="782"/>
    </location>
</feature>
<dbReference type="EMBL" id="JAKEKT020000085">
    <property type="protein sequence ID" value="KAL1637727.1"/>
    <property type="molecule type" value="Genomic_DNA"/>
</dbReference>
<accession>A0ABR3TDY6</accession>
<dbReference type="InterPro" id="IPR036908">
    <property type="entry name" value="RlpA-like_sf"/>
</dbReference>
<dbReference type="Proteomes" id="UP001521184">
    <property type="component" value="Unassembled WGS sequence"/>
</dbReference>
<dbReference type="PANTHER" id="PTHR31836">
    <property type="match status" value="1"/>
</dbReference>
<comment type="caution">
    <text evidence="3">The sequence shown here is derived from an EMBL/GenBank/DDBJ whole genome shotgun (WGS) entry which is preliminary data.</text>
</comment>
<evidence type="ECO:0000313" key="3">
    <source>
        <dbReference type="EMBL" id="KAL1637727.1"/>
    </source>
</evidence>
<name>A0ABR3TDY6_9PEZI</name>
<feature type="signal peptide" evidence="2">
    <location>
        <begin position="1"/>
        <end position="20"/>
    </location>
</feature>
<dbReference type="Gene3D" id="2.60.40.760">
    <property type="entry name" value="Expansin, cellulose-binding-like domain"/>
    <property type="match status" value="1"/>
</dbReference>
<dbReference type="Gene3D" id="2.40.40.10">
    <property type="entry name" value="RlpA-like domain"/>
    <property type="match status" value="1"/>
</dbReference>
<evidence type="ECO:0000313" key="4">
    <source>
        <dbReference type="Proteomes" id="UP001521184"/>
    </source>
</evidence>
<dbReference type="NCBIfam" id="NF041144">
    <property type="entry name" value="expansin_EXLX1"/>
    <property type="match status" value="1"/>
</dbReference>
<organism evidence="3 4">
    <name type="scientific">Diplodia intermedia</name>
    <dbReference type="NCBI Taxonomy" id="856260"/>
    <lineage>
        <taxon>Eukaryota</taxon>
        <taxon>Fungi</taxon>
        <taxon>Dikarya</taxon>
        <taxon>Ascomycota</taxon>
        <taxon>Pezizomycotina</taxon>
        <taxon>Dothideomycetes</taxon>
        <taxon>Dothideomycetes incertae sedis</taxon>
        <taxon>Botryosphaeriales</taxon>
        <taxon>Botryosphaeriaceae</taxon>
        <taxon>Diplodia</taxon>
    </lineage>
</organism>
<dbReference type="InterPro" id="IPR036749">
    <property type="entry name" value="Expansin_CBD_sf"/>
</dbReference>
<gene>
    <name evidence="3" type="ORF">SLS58_009154</name>
</gene>
<dbReference type="InterPro" id="IPR051477">
    <property type="entry name" value="Expansin_CellWall"/>
</dbReference>
<dbReference type="CDD" id="cd22271">
    <property type="entry name" value="DPBB_EXP_N-like"/>
    <property type="match status" value="1"/>
</dbReference>
<evidence type="ECO:0000256" key="1">
    <source>
        <dbReference type="ARBA" id="ARBA00022729"/>
    </source>
</evidence>
<dbReference type="SUPFAM" id="SSF50685">
    <property type="entry name" value="Barwin-like endoglucanases"/>
    <property type="match status" value="1"/>
</dbReference>
<keyword evidence="4" id="KW-1185">Reference proteome</keyword>
<dbReference type="SUPFAM" id="SSF49590">
    <property type="entry name" value="PHL pollen allergen"/>
    <property type="match status" value="1"/>
</dbReference>